<dbReference type="AlphaFoldDB" id="S5SZA4"/>
<organism evidence="3 4">
    <name type="scientific">Corynebacterium maris DSM 45190</name>
    <dbReference type="NCBI Taxonomy" id="1224163"/>
    <lineage>
        <taxon>Bacteria</taxon>
        <taxon>Bacillati</taxon>
        <taxon>Actinomycetota</taxon>
        <taxon>Actinomycetes</taxon>
        <taxon>Mycobacteriales</taxon>
        <taxon>Corynebacteriaceae</taxon>
        <taxon>Corynebacterium</taxon>
    </lineage>
</organism>
<reference evidence="3" key="1">
    <citation type="submission" date="2012-11" db="EMBL/GenBank/DDBJ databases">
        <title>The complete genome sequence of Corynebacterium maris Coryn-1 (=DSM 45190).</title>
        <authorList>
            <person name="Schaffert L."/>
            <person name="Albersmeier A."/>
            <person name="Kalinowski J."/>
            <person name="Ruckert C."/>
        </authorList>
    </citation>
    <scope>NUCLEOTIDE SEQUENCE [LARGE SCALE GENOMIC DNA]</scope>
    <source>
        <strain evidence="3">DSM 45190</strain>
    </source>
</reference>
<dbReference type="Pfam" id="PF24837">
    <property type="entry name" value="AMIN-like"/>
    <property type="match status" value="2"/>
</dbReference>
<gene>
    <name evidence="3" type="ORF">B841_00585</name>
</gene>
<dbReference type="InterPro" id="IPR056303">
    <property type="entry name" value="AMIN-like"/>
</dbReference>
<sequence>MPAHPLGQPDPLRKENWEAAGSDLDVAGVRIGSHDTFDRVVFDLSGTGEPGWVVEYDVAPTELASGFPIAYDGNVALSVNLIGFNTPLWVGGMQGTGGVVNQVVPDKNHHGTSQFIIGLDQETPFSVTPLQEPPRLVVDILHEAAPPAPQPLGTPTREPKRQDSGAPHQQLITGVRLASHENFDRVVFDLVGSGSPGWITEFDAEPTHQTSAAPIDYEGSTALQVTLTGITPIAEDGSTQPLPDAAPVEGRVITEVVNGSIFEGHAQFVIGLEGDSPYSVSLLEDPQRVVVDVLHR</sequence>
<proteinExistence type="predicted"/>
<dbReference type="eggNOG" id="COG5401">
    <property type="taxonomic scope" value="Bacteria"/>
</dbReference>
<protein>
    <recommendedName>
        <fullName evidence="2">AMIN-like domain-containing protein</fullName>
    </recommendedName>
</protein>
<dbReference type="STRING" id="1224163.B841_00585"/>
<name>S5SZA4_9CORY</name>
<evidence type="ECO:0000313" key="4">
    <source>
        <dbReference type="Proteomes" id="UP000015388"/>
    </source>
</evidence>
<feature type="domain" description="AMIN-like" evidence="2">
    <location>
        <begin position="26"/>
        <end position="142"/>
    </location>
</feature>
<evidence type="ECO:0000313" key="3">
    <source>
        <dbReference type="EMBL" id="AGS33600.1"/>
    </source>
</evidence>
<evidence type="ECO:0000256" key="1">
    <source>
        <dbReference type="SAM" id="MobiDB-lite"/>
    </source>
</evidence>
<dbReference type="PATRIC" id="fig|1224163.3.peg.118"/>
<accession>S5SZA4</accession>
<feature type="domain" description="AMIN-like" evidence="2">
    <location>
        <begin position="171"/>
        <end position="295"/>
    </location>
</feature>
<feature type="region of interest" description="Disordered" evidence="1">
    <location>
        <begin position="145"/>
        <end position="168"/>
    </location>
</feature>
<dbReference type="Proteomes" id="UP000015388">
    <property type="component" value="Chromosome"/>
</dbReference>
<dbReference type="Gene3D" id="2.60.40.3500">
    <property type="match status" value="1"/>
</dbReference>
<dbReference type="HOGENOM" id="CLU_037406_0_0_11"/>
<keyword evidence="4" id="KW-1185">Reference proteome</keyword>
<evidence type="ECO:0000259" key="2">
    <source>
        <dbReference type="Pfam" id="PF24837"/>
    </source>
</evidence>
<dbReference type="KEGG" id="cmd:B841_00585"/>
<dbReference type="EMBL" id="CP003924">
    <property type="protein sequence ID" value="AGS33600.1"/>
    <property type="molecule type" value="Genomic_DNA"/>
</dbReference>